<dbReference type="EMBL" id="BLLF01005998">
    <property type="protein sequence ID" value="GFH31847.1"/>
    <property type="molecule type" value="Genomic_DNA"/>
</dbReference>
<sequence>MDPQAVGNELETCLGPVLLPGLVHAGLVQRLVDGGGLGAGTRQATLSLSQLRGVTLSLLLGLGLVLPEEVPVLKEMGS</sequence>
<gene>
    <name evidence="1" type="ORF">HaLaN_30966</name>
</gene>
<keyword evidence="2" id="KW-1185">Reference proteome</keyword>
<dbReference type="AlphaFoldDB" id="A0A6A0AJ27"/>
<accession>A0A6A0AJ27</accession>
<proteinExistence type="predicted"/>
<reference evidence="1 2" key="1">
    <citation type="submission" date="2020-02" db="EMBL/GenBank/DDBJ databases">
        <title>Draft genome sequence of Haematococcus lacustris strain NIES-144.</title>
        <authorList>
            <person name="Morimoto D."/>
            <person name="Nakagawa S."/>
            <person name="Yoshida T."/>
            <person name="Sawayama S."/>
        </authorList>
    </citation>
    <scope>NUCLEOTIDE SEQUENCE [LARGE SCALE GENOMIC DNA]</scope>
    <source>
        <strain evidence="1 2">NIES-144</strain>
    </source>
</reference>
<evidence type="ECO:0000313" key="2">
    <source>
        <dbReference type="Proteomes" id="UP000485058"/>
    </source>
</evidence>
<organism evidence="1 2">
    <name type="scientific">Haematococcus lacustris</name>
    <name type="common">Green alga</name>
    <name type="synonym">Haematococcus pluvialis</name>
    <dbReference type="NCBI Taxonomy" id="44745"/>
    <lineage>
        <taxon>Eukaryota</taxon>
        <taxon>Viridiplantae</taxon>
        <taxon>Chlorophyta</taxon>
        <taxon>core chlorophytes</taxon>
        <taxon>Chlorophyceae</taxon>
        <taxon>CS clade</taxon>
        <taxon>Chlamydomonadales</taxon>
        <taxon>Haematococcaceae</taxon>
        <taxon>Haematococcus</taxon>
    </lineage>
</organism>
<feature type="non-terminal residue" evidence="1">
    <location>
        <position position="1"/>
    </location>
</feature>
<comment type="caution">
    <text evidence="1">The sequence shown here is derived from an EMBL/GenBank/DDBJ whole genome shotgun (WGS) entry which is preliminary data.</text>
</comment>
<feature type="non-terminal residue" evidence="1">
    <location>
        <position position="78"/>
    </location>
</feature>
<evidence type="ECO:0000313" key="1">
    <source>
        <dbReference type="EMBL" id="GFH31847.1"/>
    </source>
</evidence>
<name>A0A6A0AJ27_HAELA</name>
<protein>
    <submittedName>
        <fullName evidence="1">Uncharacterized protein</fullName>
    </submittedName>
</protein>
<dbReference type="Proteomes" id="UP000485058">
    <property type="component" value="Unassembled WGS sequence"/>
</dbReference>